<proteinExistence type="inferred from homology"/>
<gene>
    <name evidence="13" type="ORF">TCAL_01498</name>
</gene>
<dbReference type="PANTHER" id="PTHR12213">
    <property type="entry name" value="CORRINOID ADENOSYLTRANSFERASE"/>
    <property type="match status" value="1"/>
</dbReference>
<evidence type="ECO:0000256" key="1">
    <source>
        <dbReference type="ARBA" id="ARBA00007487"/>
    </source>
</evidence>
<feature type="compositionally biased region" description="Polar residues" evidence="11">
    <location>
        <begin position="160"/>
        <end position="171"/>
    </location>
</feature>
<dbReference type="NCBIfam" id="TIGR00636">
    <property type="entry name" value="PduO_Nterm"/>
    <property type="match status" value="1"/>
</dbReference>
<reference evidence="13 14" key="1">
    <citation type="journal article" date="2018" name="Nat. Ecol. Evol.">
        <title>Genomic signatures of mitonuclear coevolution across populations of Tigriopus californicus.</title>
        <authorList>
            <person name="Barreto F.S."/>
            <person name="Watson E.T."/>
            <person name="Lima T.G."/>
            <person name="Willett C.S."/>
            <person name="Edmands S."/>
            <person name="Li W."/>
            <person name="Burton R.S."/>
        </authorList>
    </citation>
    <scope>NUCLEOTIDE SEQUENCE [LARGE SCALE GENOMIC DNA]</scope>
    <source>
        <strain evidence="13 14">San Diego</strain>
    </source>
</reference>
<evidence type="ECO:0000256" key="8">
    <source>
        <dbReference type="ARBA" id="ARBA00071654"/>
    </source>
</evidence>
<evidence type="ECO:0000259" key="12">
    <source>
        <dbReference type="Pfam" id="PF01923"/>
    </source>
</evidence>
<organism evidence="13 14">
    <name type="scientific">Tigriopus californicus</name>
    <name type="common">Marine copepod</name>
    <dbReference type="NCBI Taxonomy" id="6832"/>
    <lineage>
        <taxon>Eukaryota</taxon>
        <taxon>Metazoa</taxon>
        <taxon>Ecdysozoa</taxon>
        <taxon>Arthropoda</taxon>
        <taxon>Crustacea</taxon>
        <taxon>Multicrustacea</taxon>
        <taxon>Hexanauplia</taxon>
        <taxon>Copepoda</taxon>
        <taxon>Harpacticoida</taxon>
        <taxon>Harpacticidae</taxon>
        <taxon>Tigriopus</taxon>
    </lineage>
</organism>
<dbReference type="GO" id="GO:0009235">
    <property type="term" value="P:cobalamin metabolic process"/>
    <property type="evidence" value="ECO:0007669"/>
    <property type="project" value="UniProtKB-ARBA"/>
</dbReference>
<comment type="similarity">
    <text evidence="1 10">Belongs to the Cob(I)alamin adenosyltransferase family.</text>
</comment>
<evidence type="ECO:0000256" key="7">
    <source>
        <dbReference type="ARBA" id="ARBA00056747"/>
    </source>
</evidence>
<evidence type="ECO:0000256" key="2">
    <source>
        <dbReference type="ARBA" id="ARBA00011233"/>
    </source>
</evidence>
<evidence type="ECO:0000256" key="4">
    <source>
        <dbReference type="ARBA" id="ARBA00022741"/>
    </source>
</evidence>
<dbReference type="STRING" id="6832.A0A553N6W0"/>
<feature type="domain" description="Cobalamin adenosyltransferase-like" evidence="12">
    <location>
        <begin position="62"/>
        <end position="219"/>
    </location>
</feature>
<evidence type="ECO:0000313" key="14">
    <source>
        <dbReference type="Proteomes" id="UP000318571"/>
    </source>
</evidence>
<dbReference type="InterPro" id="IPR029499">
    <property type="entry name" value="PduO-typ"/>
</dbReference>
<feature type="compositionally biased region" description="Polar residues" evidence="11">
    <location>
        <begin position="32"/>
        <end position="43"/>
    </location>
</feature>
<keyword evidence="14" id="KW-1185">Reference proteome</keyword>
<dbReference type="Gene3D" id="1.20.1200.10">
    <property type="entry name" value="Cobalamin adenosyltransferase-like"/>
    <property type="match status" value="1"/>
</dbReference>
<evidence type="ECO:0000256" key="11">
    <source>
        <dbReference type="SAM" id="MobiDB-lite"/>
    </source>
</evidence>
<dbReference type="GO" id="GO:0008817">
    <property type="term" value="F:corrinoid adenosyltransferase activity"/>
    <property type="evidence" value="ECO:0007669"/>
    <property type="project" value="UniProtKB-ARBA"/>
</dbReference>
<name>A0A553N6W0_TIGCA</name>
<comment type="caution">
    <text evidence="13">The sequence shown here is derived from an EMBL/GenBank/DDBJ whole genome shotgun (WGS) entry which is preliminary data.</text>
</comment>
<dbReference type="PANTHER" id="PTHR12213:SF0">
    <property type="entry name" value="CORRINOID ADENOSYLTRANSFERASE MMAB"/>
    <property type="match status" value="1"/>
</dbReference>
<keyword evidence="3 10" id="KW-0808">Transferase</keyword>
<dbReference type="Proteomes" id="UP000318571">
    <property type="component" value="Chromosome 8"/>
</dbReference>
<evidence type="ECO:0000256" key="9">
    <source>
        <dbReference type="ARBA" id="ARBA00075216"/>
    </source>
</evidence>
<comment type="function">
    <text evidence="7">Converts cob(I)alamin to adenosylcobalamin (adenosylcob(III)alamin), a coenzyme for methylmalonyl-CoA mutase, therefore participates in the final step of the vitamin B12 conversion. Generates adenosylcobalamin (AdoCbl) and directly delivers the cofactor to MUT in a transfer that is stimulated by ATP-binding to MMAB and gated by MMAA.</text>
</comment>
<keyword evidence="4 10" id="KW-0547">Nucleotide-binding</keyword>
<dbReference type="OMA" id="HQACTVV"/>
<dbReference type="InterPro" id="IPR036451">
    <property type="entry name" value="CblAdoTrfase-like_sf"/>
</dbReference>
<dbReference type="InterPro" id="IPR016030">
    <property type="entry name" value="CblAdoTrfase-like"/>
</dbReference>
<evidence type="ECO:0000256" key="10">
    <source>
        <dbReference type="RuleBase" id="RU366026"/>
    </source>
</evidence>
<sequence>MIGALGLRRLSLGSLELCHGCACQTLANKFSSTSSISCSPNEESPNRPKKVRMKSKDTPLRIYTRTGDGGNSSLFTGERRPKSDIIFEALGSIDELSSHIGLSMEYAQENNHDYVENLQRVQCILQDVGSALATPFSSARNTHLEKTTFNKRHTEELEETSSCPEASGKTSSSLHITRSVCRRAERRIAPLASNEEVDKELLKYVNRLSDFLFTMARYAAQTDEKEETIYTRPDVRIKGPEYSARADGLWKKA</sequence>
<comment type="subunit">
    <text evidence="2">Homotrimer.</text>
</comment>
<dbReference type="AlphaFoldDB" id="A0A553N6W0"/>
<protein>
    <recommendedName>
        <fullName evidence="8">Corrinoid adenosyltransferase MMAB</fullName>
    </recommendedName>
    <alternativeName>
        <fullName evidence="9">ATP:co(I)rrinoid adenosyltransferase MMAB</fullName>
    </alternativeName>
</protein>
<evidence type="ECO:0000256" key="5">
    <source>
        <dbReference type="ARBA" id="ARBA00022840"/>
    </source>
</evidence>
<dbReference type="GO" id="GO:0005524">
    <property type="term" value="F:ATP binding"/>
    <property type="evidence" value="ECO:0007669"/>
    <property type="project" value="UniProtKB-UniRule"/>
</dbReference>
<dbReference type="SUPFAM" id="SSF89028">
    <property type="entry name" value="Cobalamin adenosyltransferase-like"/>
    <property type="match status" value="1"/>
</dbReference>
<dbReference type="EMBL" id="VCGU01000459">
    <property type="protein sequence ID" value="TRY61172.1"/>
    <property type="molecule type" value="Genomic_DNA"/>
</dbReference>
<evidence type="ECO:0000256" key="6">
    <source>
        <dbReference type="ARBA" id="ARBA00051988"/>
    </source>
</evidence>
<dbReference type="Pfam" id="PF01923">
    <property type="entry name" value="Cob_adeno_trans"/>
    <property type="match status" value="1"/>
</dbReference>
<comment type="catalytic activity">
    <reaction evidence="6">
        <text>cob(I)alamin-[corrinoid adenosyltransferase] + ATP = apo-[corrinoid adenosyltransferase] + adenosylcob(III)alamin + triphosphate</text>
        <dbReference type="Rhea" id="RHEA:56796"/>
        <dbReference type="Rhea" id="RHEA-COMP:14743"/>
        <dbReference type="Rhea" id="RHEA-COMP:14744"/>
        <dbReference type="ChEBI" id="CHEBI:18036"/>
        <dbReference type="ChEBI" id="CHEBI:18408"/>
        <dbReference type="ChEBI" id="CHEBI:30616"/>
        <dbReference type="ChEBI" id="CHEBI:60488"/>
        <dbReference type="ChEBI" id="CHEBI:83228"/>
    </reaction>
    <physiologicalReaction direction="left-to-right" evidence="6">
        <dbReference type="Rhea" id="RHEA:56797"/>
    </physiologicalReaction>
</comment>
<evidence type="ECO:0000313" key="13">
    <source>
        <dbReference type="EMBL" id="TRY61172.1"/>
    </source>
</evidence>
<keyword evidence="5 10" id="KW-0067">ATP-binding</keyword>
<dbReference type="FunFam" id="1.20.1200.10:FF:000001">
    <property type="entry name" value="Cob(I)yrinic acid a,c-diamide adenosyltransferase"/>
    <property type="match status" value="1"/>
</dbReference>
<feature type="region of interest" description="Disordered" evidence="11">
    <location>
        <begin position="152"/>
        <end position="171"/>
    </location>
</feature>
<feature type="region of interest" description="Disordered" evidence="11">
    <location>
        <begin position="32"/>
        <end position="55"/>
    </location>
</feature>
<evidence type="ECO:0000256" key="3">
    <source>
        <dbReference type="ARBA" id="ARBA00022679"/>
    </source>
</evidence>
<accession>A0A553N6W0</accession>